<dbReference type="Gene3D" id="1.20.1560.10">
    <property type="entry name" value="ABC transporter type 1, transmembrane domain"/>
    <property type="match status" value="1"/>
</dbReference>
<dbReference type="EMBL" id="WHJG01000011">
    <property type="protein sequence ID" value="NHZ80285.1"/>
    <property type="molecule type" value="Genomic_DNA"/>
</dbReference>
<evidence type="ECO:0000259" key="11">
    <source>
        <dbReference type="PROSITE" id="PS50929"/>
    </source>
</evidence>
<feature type="transmembrane region" description="Helical" evidence="9">
    <location>
        <begin position="12"/>
        <end position="37"/>
    </location>
</feature>
<evidence type="ECO:0000256" key="9">
    <source>
        <dbReference type="SAM" id="Phobius"/>
    </source>
</evidence>
<reference evidence="12 13" key="1">
    <citation type="submission" date="2019-10" db="EMBL/GenBank/DDBJ databases">
        <title>Taxonomy of Antarctic Massilia spp.: description of Massilia rubra sp. nov., Massilia aquatica sp. nov., Massilia mucilaginosa sp. nov., Massilia frigida sp. nov. isolated from streams, lakes and regoliths.</title>
        <authorList>
            <person name="Holochova P."/>
            <person name="Sedlacek I."/>
            <person name="Kralova S."/>
            <person name="Maslanova I."/>
            <person name="Busse H.-J."/>
            <person name="Stankova E."/>
            <person name="Vrbovska V."/>
            <person name="Kovarovic V."/>
            <person name="Bartak M."/>
            <person name="Svec P."/>
            <person name="Pantucek R."/>
        </authorList>
    </citation>
    <scope>NUCLEOTIDE SEQUENCE [LARGE SCALE GENOMIC DNA]</scope>
    <source>
        <strain evidence="12 13">CCM 8695</strain>
    </source>
</reference>
<dbReference type="InterPro" id="IPR036640">
    <property type="entry name" value="ABC1_TM_sf"/>
</dbReference>
<comment type="subcellular location">
    <subcellularLocation>
        <location evidence="1">Cell membrane</location>
        <topology evidence="1">Multi-pass membrane protein</topology>
    </subcellularLocation>
</comment>
<accession>A0ABX0NF07</accession>
<dbReference type="PANTHER" id="PTHR43553:SF11">
    <property type="entry name" value="ABC TRANSPORTER ATP-BINDING_PERMEASE PROTEIN YOJI"/>
    <property type="match status" value="1"/>
</dbReference>
<evidence type="ECO:0000256" key="6">
    <source>
        <dbReference type="ARBA" id="ARBA00022840"/>
    </source>
</evidence>
<evidence type="ECO:0000256" key="4">
    <source>
        <dbReference type="ARBA" id="ARBA00022692"/>
    </source>
</evidence>
<dbReference type="Gene3D" id="3.40.50.300">
    <property type="entry name" value="P-loop containing nucleotide triphosphate hydrolases"/>
    <property type="match status" value="1"/>
</dbReference>
<feature type="domain" description="ABC transporter" evidence="10">
    <location>
        <begin position="327"/>
        <end position="545"/>
    </location>
</feature>
<dbReference type="Pfam" id="PF00005">
    <property type="entry name" value="ABC_tran"/>
    <property type="match status" value="1"/>
</dbReference>
<dbReference type="InterPro" id="IPR017871">
    <property type="entry name" value="ABC_transporter-like_CS"/>
</dbReference>
<keyword evidence="3" id="KW-1003">Cell membrane</keyword>
<evidence type="ECO:0000256" key="5">
    <source>
        <dbReference type="ARBA" id="ARBA00022741"/>
    </source>
</evidence>
<name>A0ABX0NF07_9BURK</name>
<dbReference type="PANTHER" id="PTHR43553">
    <property type="entry name" value="HEAVY METAL TRANSPORTER"/>
    <property type="match status" value="1"/>
</dbReference>
<keyword evidence="13" id="KW-1185">Reference proteome</keyword>
<dbReference type="SUPFAM" id="SSF90123">
    <property type="entry name" value="ABC transporter transmembrane region"/>
    <property type="match status" value="1"/>
</dbReference>
<protein>
    <submittedName>
        <fullName evidence="12">Cyclic peptide export ABC transporter</fullName>
    </submittedName>
</protein>
<dbReference type="Proteomes" id="UP000621455">
    <property type="component" value="Unassembled WGS sequence"/>
</dbReference>
<dbReference type="InterPro" id="IPR005898">
    <property type="entry name" value="Cyc_pep_transpt_SyrD/YojI"/>
</dbReference>
<sequence length="547" mass="60587">MNLIGILFKTSWRMTLIAIVASTISGFSIAGLLALINNTLARMGGAGSQLAWGFFGVCVLVLGTRVLSSTLLVRLSQTTLAGLREHLSRQILAAPLRRLEEVGKHRVLAALTDDVTIVADVFSWLPVLCMNLAVITGCLVYMGWLAWPLLLATLVLLALGIASFRFAQGRALHALTRSRQSGDELQKHFRALTDGAKELKLNQDKRDAFLARLLLPTLDDMRRHYVAGMSVLLTAESWGSLLFFVLVGLVLFVAPAIGIVDPSVLSGYALVLLYLRGPLEGMVANLPELSRSRIALGRIEALCGELRRDHEDNDGAAKVPPARFDELELRAVSHRYYHEMEERSFLLGPVNLRLQPGEIVYVVGGNGSGKTTFAKLLLGLYSPETGEILVNGVAVGPDGREGYRQLFSAVFSDFYLFDDVLGHDPAADRQAQQYLMRLQLAHKVKIEEGRFSTTALSQGQRKRLALLTAYLEDRPFYVFDEWAADQDPLFKRVFYTELLPDLRQRGKAVLVITHDDQYFHLADRCLRLDEGKLTEMGSSHETLPLTG</sequence>
<dbReference type="PROSITE" id="PS50929">
    <property type="entry name" value="ABC_TM1F"/>
    <property type="match status" value="1"/>
</dbReference>
<dbReference type="InterPro" id="IPR003593">
    <property type="entry name" value="AAA+_ATPase"/>
</dbReference>
<dbReference type="Pfam" id="PF00664">
    <property type="entry name" value="ABC_membrane"/>
    <property type="match status" value="1"/>
</dbReference>
<evidence type="ECO:0000256" key="3">
    <source>
        <dbReference type="ARBA" id="ARBA00022475"/>
    </source>
</evidence>
<keyword evidence="7 9" id="KW-1133">Transmembrane helix</keyword>
<keyword evidence="4 9" id="KW-0812">Transmembrane</keyword>
<dbReference type="PROSITE" id="PS50893">
    <property type="entry name" value="ABC_TRANSPORTER_2"/>
    <property type="match status" value="1"/>
</dbReference>
<keyword evidence="5" id="KW-0547">Nucleotide-binding</keyword>
<evidence type="ECO:0000256" key="2">
    <source>
        <dbReference type="ARBA" id="ARBA00022448"/>
    </source>
</evidence>
<dbReference type="InterPro" id="IPR003439">
    <property type="entry name" value="ABC_transporter-like_ATP-bd"/>
</dbReference>
<keyword evidence="2" id="KW-0813">Transport</keyword>
<evidence type="ECO:0000256" key="1">
    <source>
        <dbReference type="ARBA" id="ARBA00004651"/>
    </source>
</evidence>
<evidence type="ECO:0000313" key="13">
    <source>
        <dbReference type="Proteomes" id="UP000621455"/>
    </source>
</evidence>
<evidence type="ECO:0000256" key="7">
    <source>
        <dbReference type="ARBA" id="ARBA00022989"/>
    </source>
</evidence>
<organism evidence="12 13">
    <name type="scientific">Massilia frigida</name>
    <dbReference type="NCBI Taxonomy" id="2609281"/>
    <lineage>
        <taxon>Bacteria</taxon>
        <taxon>Pseudomonadati</taxon>
        <taxon>Pseudomonadota</taxon>
        <taxon>Betaproteobacteria</taxon>
        <taxon>Burkholderiales</taxon>
        <taxon>Oxalobacteraceae</taxon>
        <taxon>Telluria group</taxon>
        <taxon>Massilia</taxon>
    </lineage>
</organism>
<evidence type="ECO:0000259" key="10">
    <source>
        <dbReference type="PROSITE" id="PS50893"/>
    </source>
</evidence>
<dbReference type="SMART" id="SM00382">
    <property type="entry name" value="AAA"/>
    <property type="match status" value="1"/>
</dbReference>
<feature type="transmembrane region" description="Helical" evidence="9">
    <location>
        <begin position="49"/>
        <end position="67"/>
    </location>
</feature>
<dbReference type="InterPro" id="IPR027417">
    <property type="entry name" value="P-loop_NTPase"/>
</dbReference>
<dbReference type="PROSITE" id="PS00211">
    <property type="entry name" value="ABC_TRANSPORTER_1"/>
    <property type="match status" value="1"/>
</dbReference>
<dbReference type="InterPro" id="IPR050095">
    <property type="entry name" value="ECF_ABC_transporter_ATP-bd"/>
</dbReference>
<evidence type="ECO:0000313" key="12">
    <source>
        <dbReference type="EMBL" id="NHZ80285.1"/>
    </source>
</evidence>
<evidence type="ECO:0000256" key="8">
    <source>
        <dbReference type="ARBA" id="ARBA00023136"/>
    </source>
</evidence>
<comment type="caution">
    <text evidence="12">The sequence shown here is derived from an EMBL/GenBank/DDBJ whole genome shotgun (WGS) entry which is preliminary data.</text>
</comment>
<dbReference type="InterPro" id="IPR011527">
    <property type="entry name" value="ABC1_TM_dom"/>
</dbReference>
<keyword evidence="6" id="KW-0067">ATP-binding</keyword>
<gene>
    <name evidence="12" type="ORF">F2P44_13520</name>
</gene>
<proteinExistence type="predicted"/>
<feature type="transmembrane region" description="Helical" evidence="9">
    <location>
        <begin position="149"/>
        <end position="167"/>
    </location>
</feature>
<feature type="domain" description="ABC transmembrane type-1" evidence="11">
    <location>
        <begin position="16"/>
        <end position="291"/>
    </location>
</feature>
<dbReference type="NCBIfam" id="TIGR01194">
    <property type="entry name" value="cyc_pep_trnsptr"/>
    <property type="match status" value="1"/>
</dbReference>
<keyword evidence="8 9" id="KW-0472">Membrane</keyword>
<dbReference type="SUPFAM" id="SSF52540">
    <property type="entry name" value="P-loop containing nucleoside triphosphate hydrolases"/>
    <property type="match status" value="1"/>
</dbReference>